<dbReference type="AlphaFoldDB" id="A0A6G1EXX0"/>
<proteinExistence type="predicted"/>
<evidence type="ECO:0000313" key="3">
    <source>
        <dbReference type="Proteomes" id="UP000479710"/>
    </source>
</evidence>
<evidence type="ECO:0000256" key="1">
    <source>
        <dbReference type="SAM" id="MobiDB-lite"/>
    </source>
</evidence>
<reference evidence="2 3" key="1">
    <citation type="submission" date="2019-11" db="EMBL/GenBank/DDBJ databases">
        <title>Whole genome sequence of Oryza granulata.</title>
        <authorList>
            <person name="Li W."/>
        </authorList>
    </citation>
    <scope>NUCLEOTIDE SEQUENCE [LARGE SCALE GENOMIC DNA]</scope>
    <source>
        <strain evidence="3">cv. Menghai</strain>
        <tissue evidence="2">Leaf</tissue>
    </source>
</reference>
<dbReference type="EMBL" id="SPHZ02000002">
    <property type="protein sequence ID" value="KAF0929487.1"/>
    <property type="molecule type" value="Genomic_DNA"/>
</dbReference>
<gene>
    <name evidence="2" type="ORF">E2562_021583</name>
</gene>
<name>A0A6G1EXX0_9ORYZ</name>
<keyword evidence="3" id="KW-1185">Reference proteome</keyword>
<sequence length="59" mass="6053">MSGTSIVVTDEMQDDLGGDEQQTQAPASGMAALRQDSRKRESLGAPVEIGKATGSSGQT</sequence>
<evidence type="ECO:0000313" key="2">
    <source>
        <dbReference type="EMBL" id="KAF0929487.1"/>
    </source>
</evidence>
<comment type="caution">
    <text evidence="2">The sequence shown here is derived from an EMBL/GenBank/DDBJ whole genome shotgun (WGS) entry which is preliminary data.</text>
</comment>
<protein>
    <submittedName>
        <fullName evidence="2">Uncharacterized protein</fullName>
    </submittedName>
</protein>
<dbReference type="Proteomes" id="UP000479710">
    <property type="component" value="Unassembled WGS sequence"/>
</dbReference>
<feature type="region of interest" description="Disordered" evidence="1">
    <location>
        <begin position="1"/>
        <end position="59"/>
    </location>
</feature>
<accession>A0A6G1EXX0</accession>
<organism evidence="2 3">
    <name type="scientific">Oryza meyeriana var. granulata</name>
    <dbReference type="NCBI Taxonomy" id="110450"/>
    <lineage>
        <taxon>Eukaryota</taxon>
        <taxon>Viridiplantae</taxon>
        <taxon>Streptophyta</taxon>
        <taxon>Embryophyta</taxon>
        <taxon>Tracheophyta</taxon>
        <taxon>Spermatophyta</taxon>
        <taxon>Magnoliopsida</taxon>
        <taxon>Liliopsida</taxon>
        <taxon>Poales</taxon>
        <taxon>Poaceae</taxon>
        <taxon>BOP clade</taxon>
        <taxon>Oryzoideae</taxon>
        <taxon>Oryzeae</taxon>
        <taxon>Oryzinae</taxon>
        <taxon>Oryza</taxon>
        <taxon>Oryza meyeriana</taxon>
    </lineage>
</organism>